<evidence type="ECO:0000259" key="4">
    <source>
        <dbReference type="Pfam" id="PF01420"/>
    </source>
</evidence>
<protein>
    <submittedName>
        <fullName evidence="5">Restriction modification system DNA specificity domain</fullName>
    </submittedName>
</protein>
<evidence type="ECO:0000313" key="5">
    <source>
        <dbReference type="EMBL" id="ABD67792.1"/>
    </source>
</evidence>
<dbReference type="Pfam" id="PF01420">
    <property type="entry name" value="Methylase_S"/>
    <property type="match status" value="2"/>
</dbReference>
<dbReference type="GO" id="GO:0003677">
    <property type="term" value="F:DNA binding"/>
    <property type="evidence" value="ECO:0007669"/>
    <property type="project" value="UniProtKB-KW"/>
</dbReference>
<dbReference type="OrthoDB" id="9798929at2"/>
<keyword evidence="2" id="KW-0680">Restriction system</keyword>
<feature type="domain" description="Type I restriction modification DNA specificity" evidence="4">
    <location>
        <begin position="71"/>
        <end position="189"/>
    </location>
</feature>
<dbReference type="InterPro" id="IPR044946">
    <property type="entry name" value="Restrct_endonuc_typeI_TRD_sf"/>
</dbReference>
<sequence>MSEWIETTVGEIAASSRNALVGGPFGSNLVSKDYVDQGVPVIRGQNMGGRWVAGDFACVSTEKAAALSANTARPGDIVFTQRGTLGQVALVPDSPYETYVVSQSQMKLTVDPEKADSLFLYYLFSSPIQQEYIRQNSIQVGVPHTNLGILRDTPVVLPKSVDVQKDIARQLGTLDDKIELNRRMNETLEAMARAIFQSWFVDFDPVRAKASGESADSICQRLGLTPKLLALFPDSFEDSELGEIPSGWMIGSIGTLANVTGGSTPNTKEPKYWDDGVHCWATPKDLSRLSSPVLLETERKVSDDGLAQIGSGLLKPGAVLLSSRAPIGYRVINEVPVAVNQGFIAMTPNSGVSKYFLLYWAEWAHDEIVSRANGSTFLEISKANFRPIPVVRPTDALFEKFDQYVGPLYKRIVSNEQEKQLLVAQRDSLLPKLLSGEVMVAAEEEAS</sequence>
<evidence type="ECO:0000256" key="3">
    <source>
        <dbReference type="ARBA" id="ARBA00023125"/>
    </source>
</evidence>
<evidence type="ECO:0000313" key="6">
    <source>
        <dbReference type="Proteomes" id="UP000008332"/>
    </source>
</evidence>
<dbReference type="eggNOG" id="COG0732">
    <property type="taxonomic scope" value="Bacteria"/>
</dbReference>
<dbReference type="CDD" id="cd17273">
    <property type="entry name" value="RMtype1_S_EcoJA69PI-TRD1-CR1_like"/>
    <property type="match status" value="1"/>
</dbReference>
<dbReference type="RefSeq" id="WP_011462365.1">
    <property type="nucleotide sequence ID" value="NC_007908.1"/>
</dbReference>
<dbReference type="EMBL" id="CP000267">
    <property type="protein sequence ID" value="ABD67792.1"/>
    <property type="molecule type" value="Genomic_DNA"/>
</dbReference>
<dbReference type="Gene3D" id="3.90.220.20">
    <property type="entry name" value="DNA methylase specificity domains"/>
    <property type="match status" value="2"/>
</dbReference>
<dbReference type="REBASE" id="12082">
    <property type="entry name" value="S.RfeDORF32P"/>
</dbReference>
<feature type="domain" description="Type I restriction modification DNA specificity" evidence="4">
    <location>
        <begin position="245"/>
        <end position="390"/>
    </location>
</feature>
<dbReference type="KEGG" id="rfr:Rfer_0030"/>
<gene>
    <name evidence="5" type="ordered locus">Rfer_0030</name>
</gene>
<reference evidence="6" key="1">
    <citation type="submission" date="2006-02" db="EMBL/GenBank/DDBJ databases">
        <title>Complete sequence of chromosome of Rhodoferax ferrireducens DSM 15236.</title>
        <authorList>
            <person name="Copeland A."/>
            <person name="Lucas S."/>
            <person name="Lapidus A."/>
            <person name="Barry K."/>
            <person name="Detter J.C."/>
            <person name="Glavina del Rio T."/>
            <person name="Hammon N."/>
            <person name="Israni S."/>
            <person name="Pitluck S."/>
            <person name="Brettin T."/>
            <person name="Bruce D."/>
            <person name="Han C."/>
            <person name="Tapia R."/>
            <person name="Gilna P."/>
            <person name="Kiss H."/>
            <person name="Schmutz J."/>
            <person name="Larimer F."/>
            <person name="Land M."/>
            <person name="Kyrpides N."/>
            <person name="Ivanova N."/>
            <person name="Richardson P."/>
        </authorList>
    </citation>
    <scope>NUCLEOTIDE SEQUENCE [LARGE SCALE GENOMIC DNA]</scope>
    <source>
        <strain evidence="6">ATCC BAA-621 / DSM 15236 / T118</strain>
    </source>
</reference>
<comment type="similarity">
    <text evidence="1">Belongs to the type-I restriction system S methylase family.</text>
</comment>
<dbReference type="PANTHER" id="PTHR30408:SF12">
    <property type="entry name" value="TYPE I RESTRICTION ENZYME MJAVIII SPECIFICITY SUBUNIT"/>
    <property type="match status" value="1"/>
</dbReference>
<keyword evidence="3" id="KW-0238">DNA-binding</keyword>
<evidence type="ECO:0000256" key="1">
    <source>
        <dbReference type="ARBA" id="ARBA00010923"/>
    </source>
</evidence>
<dbReference type="SUPFAM" id="SSF116734">
    <property type="entry name" value="DNA methylase specificity domain"/>
    <property type="match status" value="2"/>
</dbReference>
<accession>Q223G9</accession>
<dbReference type="InterPro" id="IPR000055">
    <property type="entry name" value="Restrct_endonuc_typeI_TRD"/>
</dbReference>
<dbReference type="STRING" id="338969.Rfer_0030"/>
<dbReference type="Gene3D" id="1.10.287.1120">
    <property type="entry name" value="Bipartite methylase S protein"/>
    <property type="match status" value="1"/>
</dbReference>
<dbReference type="InterPro" id="IPR052021">
    <property type="entry name" value="Type-I_RS_S_subunit"/>
</dbReference>
<proteinExistence type="inferred from homology"/>
<dbReference type="HOGENOM" id="CLU_021095_2_1_4"/>
<dbReference type="AlphaFoldDB" id="Q223G9"/>
<name>Q223G9_ALBFT</name>
<dbReference type="Proteomes" id="UP000008332">
    <property type="component" value="Chromosome"/>
</dbReference>
<organism evidence="5 6">
    <name type="scientific">Albidiferax ferrireducens (strain ATCC BAA-621 / DSM 15236 / T118)</name>
    <name type="common">Rhodoferax ferrireducens</name>
    <dbReference type="NCBI Taxonomy" id="338969"/>
    <lineage>
        <taxon>Bacteria</taxon>
        <taxon>Pseudomonadati</taxon>
        <taxon>Pseudomonadota</taxon>
        <taxon>Betaproteobacteria</taxon>
        <taxon>Burkholderiales</taxon>
        <taxon>Comamonadaceae</taxon>
        <taxon>Rhodoferax</taxon>
    </lineage>
</organism>
<dbReference type="PANTHER" id="PTHR30408">
    <property type="entry name" value="TYPE-1 RESTRICTION ENZYME ECOKI SPECIFICITY PROTEIN"/>
    <property type="match status" value="1"/>
</dbReference>
<dbReference type="GO" id="GO:0009307">
    <property type="term" value="P:DNA restriction-modification system"/>
    <property type="evidence" value="ECO:0007669"/>
    <property type="project" value="UniProtKB-KW"/>
</dbReference>
<evidence type="ECO:0000256" key="2">
    <source>
        <dbReference type="ARBA" id="ARBA00022747"/>
    </source>
</evidence>
<keyword evidence="6" id="KW-1185">Reference proteome</keyword>